<sequence>MLHQRSTMMSVAHHLQLARHVPAPCILRPLHHSPGSMDEGTKGEPESTDSSSTTATGTSEADAQPSSSSSPPSKPPRMVDIGLRIKDIANKFKMNTGLRPDEGLSNSIGLVPEMRRNQDFQHQLRLAERRLALRHASTPGSGSVYAAPLEQRLRASLDKFQ</sequence>
<name>A0A7S3QSG7_DUNTE</name>
<accession>A0A7S3QSG7</accession>
<protein>
    <submittedName>
        <fullName evidence="2">Uncharacterized protein</fullName>
    </submittedName>
</protein>
<gene>
    <name evidence="2" type="ORF">DTER00134_LOCUS6889</name>
</gene>
<proteinExistence type="predicted"/>
<feature type="region of interest" description="Disordered" evidence="1">
    <location>
        <begin position="26"/>
        <end position="81"/>
    </location>
</feature>
<dbReference type="AlphaFoldDB" id="A0A7S3QSG7"/>
<evidence type="ECO:0000256" key="1">
    <source>
        <dbReference type="SAM" id="MobiDB-lite"/>
    </source>
</evidence>
<feature type="compositionally biased region" description="Low complexity" evidence="1">
    <location>
        <begin position="48"/>
        <end position="71"/>
    </location>
</feature>
<evidence type="ECO:0000313" key="2">
    <source>
        <dbReference type="EMBL" id="CAE0491816.1"/>
    </source>
</evidence>
<organism evidence="2">
    <name type="scientific">Dunaliella tertiolecta</name>
    <name type="common">Green alga</name>
    <dbReference type="NCBI Taxonomy" id="3047"/>
    <lineage>
        <taxon>Eukaryota</taxon>
        <taxon>Viridiplantae</taxon>
        <taxon>Chlorophyta</taxon>
        <taxon>core chlorophytes</taxon>
        <taxon>Chlorophyceae</taxon>
        <taxon>CS clade</taxon>
        <taxon>Chlamydomonadales</taxon>
        <taxon>Dunaliellaceae</taxon>
        <taxon>Dunaliella</taxon>
    </lineage>
</organism>
<reference evidence="2" key="1">
    <citation type="submission" date="2021-01" db="EMBL/GenBank/DDBJ databases">
        <authorList>
            <person name="Corre E."/>
            <person name="Pelletier E."/>
            <person name="Niang G."/>
            <person name="Scheremetjew M."/>
            <person name="Finn R."/>
            <person name="Kale V."/>
            <person name="Holt S."/>
            <person name="Cochrane G."/>
            <person name="Meng A."/>
            <person name="Brown T."/>
            <person name="Cohen L."/>
        </authorList>
    </citation>
    <scope>NUCLEOTIDE SEQUENCE</scope>
    <source>
        <strain evidence="2">CCMP1320</strain>
    </source>
</reference>
<dbReference type="EMBL" id="HBIP01012179">
    <property type="protein sequence ID" value="CAE0491816.1"/>
    <property type="molecule type" value="Transcribed_RNA"/>
</dbReference>